<dbReference type="Proteomes" id="UP000184112">
    <property type="component" value="Unassembled WGS sequence"/>
</dbReference>
<protein>
    <recommendedName>
        <fullName evidence="3">PrgI family protein</fullName>
    </recommendedName>
</protein>
<evidence type="ECO:0000313" key="2">
    <source>
        <dbReference type="Proteomes" id="UP000184112"/>
    </source>
</evidence>
<organism evidence="1 2">
    <name type="scientific">Flavobacterium johnsoniae</name>
    <name type="common">Cytophaga johnsonae</name>
    <dbReference type="NCBI Taxonomy" id="986"/>
    <lineage>
        <taxon>Bacteria</taxon>
        <taxon>Pseudomonadati</taxon>
        <taxon>Bacteroidota</taxon>
        <taxon>Flavobacteriia</taxon>
        <taxon>Flavobacteriales</taxon>
        <taxon>Flavobacteriaceae</taxon>
        <taxon>Flavobacterium</taxon>
    </lineage>
</organism>
<dbReference type="AlphaFoldDB" id="A0A1M5TU18"/>
<dbReference type="RefSeq" id="WP_012026139.1">
    <property type="nucleotide sequence ID" value="NZ_CP158862.1"/>
</dbReference>
<reference evidence="1 2" key="1">
    <citation type="submission" date="2016-11" db="EMBL/GenBank/DDBJ databases">
        <authorList>
            <person name="Jaros S."/>
            <person name="Januszkiewicz K."/>
            <person name="Wedrychowicz H."/>
        </authorList>
    </citation>
    <scope>NUCLEOTIDE SEQUENCE [LARGE SCALE GENOMIC DNA]</scope>
    <source>
        <strain evidence="1 2">DSM 6792</strain>
    </source>
</reference>
<proteinExistence type="predicted"/>
<evidence type="ECO:0008006" key="3">
    <source>
        <dbReference type="Google" id="ProtNLM"/>
    </source>
</evidence>
<accession>A0A1M5TU18</accession>
<sequence length="74" mass="7704">MENLQFIDPLLHGIKPIENNTKNLSVKQLACAGIGSLLVGAALKKTGHNKAAAIVGSLALPLLSAAVYKKIANK</sequence>
<gene>
    <name evidence="1" type="ORF">SAMN05444388_11241</name>
</gene>
<name>A0A1M5TU18_FLAJO</name>
<dbReference type="EMBL" id="FQWH01000012">
    <property type="protein sequence ID" value="SHH54224.1"/>
    <property type="molecule type" value="Genomic_DNA"/>
</dbReference>
<dbReference type="GeneID" id="31767083"/>
<evidence type="ECO:0000313" key="1">
    <source>
        <dbReference type="EMBL" id="SHH54224.1"/>
    </source>
</evidence>